<feature type="domain" description="Glycosyl hydrolases family 2 sugar binding" evidence="8">
    <location>
        <begin position="39"/>
        <end position="201"/>
    </location>
</feature>
<dbReference type="InterPro" id="IPR006104">
    <property type="entry name" value="Glyco_hydro_2_N"/>
</dbReference>
<evidence type="ECO:0000259" key="7">
    <source>
        <dbReference type="Pfam" id="PF02836"/>
    </source>
</evidence>
<dbReference type="GO" id="GO:0005975">
    <property type="term" value="P:carbohydrate metabolic process"/>
    <property type="evidence" value="ECO:0007669"/>
    <property type="project" value="InterPro"/>
</dbReference>
<dbReference type="Gene3D" id="3.20.20.80">
    <property type="entry name" value="Glycosidases"/>
    <property type="match status" value="1"/>
</dbReference>
<dbReference type="EMBL" id="MSZX01000001">
    <property type="protein sequence ID" value="OPA80976.1"/>
    <property type="molecule type" value="Genomic_DNA"/>
</dbReference>
<gene>
    <name evidence="9" type="ORF">BVG16_01105</name>
</gene>
<comment type="similarity">
    <text evidence="1">Belongs to the glycosyl hydrolase 2 family.</text>
</comment>
<dbReference type="SUPFAM" id="SSF49303">
    <property type="entry name" value="beta-Galactosidase/glucuronidase domain"/>
    <property type="match status" value="1"/>
</dbReference>
<dbReference type="PRINTS" id="PR00132">
    <property type="entry name" value="GLHYDRLASE2"/>
</dbReference>
<evidence type="ECO:0000259" key="8">
    <source>
        <dbReference type="Pfam" id="PF02837"/>
    </source>
</evidence>
<evidence type="ECO:0000259" key="6">
    <source>
        <dbReference type="Pfam" id="PF00703"/>
    </source>
</evidence>
<dbReference type="InterPro" id="IPR017853">
    <property type="entry name" value="GH"/>
</dbReference>
<dbReference type="Gene3D" id="2.60.120.260">
    <property type="entry name" value="Galactose-binding domain-like"/>
    <property type="match status" value="1"/>
</dbReference>
<evidence type="ECO:0000313" key="10">
    <source>
        <dbReference type="Proteomes" id="UP000190188"/>
    </source>
</evidence>
<dbReference type="SUPFAM" id="SSF51445">
    <property type="entry name" value="(Trans)glycosidases"/>
    <property type="match status" value="1"/>
</dbReference>
<keyword evidence="10" id="KW-1185">Reference proteome</keyword>
<evidence type="ECO:0000256" key="5">
    <source>
        <dbReference type="ARBA" id="ARBA00023295"/>
    </source>
</evidence>
<feature type="domain" description="Glycoside hydrolase family 2 catalytic" evidence="7">
    <location>
        <begin position="295"/>
        <end position="575"/>
    </location>
</feature>
<proteinExistence type="inferred from homology"/>
<reference evidence="9 10" key="1">
    <citation type="submission" date="2017-01" db="EMBL/GenBank/DDBJ databases">
        <title>Genome analysis of Paenibacillus selenitrireducens ES3-24.</title>
        <authorList>
            <person name="Xu D."/>
            <person name="Yao R."/>
            <person name="Zheng S."/>
        </authorList>
    </citation>
    <scope>NUCLEOTIDE SEQUENCE [LARGE SCALE GENOMIC DNA]</scope>
    <source>
        <strain evidence="9 10">ES3-24</strain>
    </source>
</reference>
<protein>
    <recommendedName>
        <fullName evidence="3">Beta-glucuronidase</fullName>
        <ecNumber evidence="2">3.2.1.31</ecNumber>
    </recommendedName>
</protein>
<dbReference type="Pfam" id="PF00703">
    <property type="entry name" value="Glyco_hydro_2"/>
    <property type="match status" value="1"/>
</dbReference>
<dbReference type="Gene3D" id="2.60.40.10">
    <property type="entry name" value="Immunoglobulins"/>
    <property type="match status" value="1"/>
</dbReference>
<dbReference type="AlphaFoldDB" id="A0A1T2XMK5"/>
<evidence type="ECO:0000256" key="2">
    <source>
        <dbReference type="ARBA" id="ARBA00012761"/>
    </source>
</evidence>
<dbReference type="Pfam" id="PF02836">
    <property type="entry name" value="Glyco_hydro_2_C"/>
    <property type="match status" value="1"/>
</dbReference>
<dbReference type="PANTHER" id="PTHR10066">
    <property type="entry name" value="BETA-GLUCURONIDASE"/>
    <property type="match status" value="1"/>
</dbReference>
<dbReference type="SUPFAM" id="SSF49785">
    <property type="entry name" value="Galactose-binding domain-like"/>
    <property type="match status" value="1"/>
</dbReference>
<name>A0A1T2XMK5_9BACL</name>
<keyword evidence="5" id="KW-0326">Glycosidase</keyword>
<dbReference type="Proteomes" id="UP000190188">
    <property type="component" value="Unassembled WGS sequence"/>
</dbReference>
<dbReference type="InterPro" id="IPR036156">
    <property type="entry name" value="Beta-gal/glucu_dom_sf"/>
</dbReference>
<evidence type="ECO:0000256" key="4">
    <source>
        <dbReference type="ARBA" id="ARBA00022801"/>
    </source>
</evidence>
<evidence type="ECO:0000256" key="3">
    <source>
        <dbReference type="ARBA" id="ARBA00016205"/>
    </source>
</evidence>
<dbReference type="Pfam" id="PF02837">
    <property type="entry name" value="Glyco_hydro_2_N"/>
    <property type="match status" value="1"/>
</dbReference>
<dbReference type="InterPro" id="IPR006103">
    <property type="entry name" value="Glyco_hydro_2_cat"/>
</dbReference>
<dbReference type="EC" id="3.2.1.31" evidence="2"/>
<dbReference type="RefSeq" id="WP_078496698.1">
    <property type="nucleotide sequence ID" value="NZ_MSZX01000001.1"/>
</dbReference>
<dbReference type="GO" id="GO:0019391">
    <property type="term" value="P:glucuronoside catabolic process"/>
    <property type="evidence" value="ECO:0007669"/>
    <property type="project" value="TreeGrafter"/>
</dbReference>
<dbReference type="InterPro" id="IPR006102">
    <property type="entry name" value="Ig-like_GH2"/>
</dbReference>
<keyword evidence="4 9" id="KW-0378">Hydrolase</keyword>
<dbReference type="InterPro" id="IPR008979">
    <property type="entry name" value="Galactose-bd-like_sf"/>
</dbReference>
<dbReference type="GO" id="GO:0030246">
    <property type="term" value="F:carbohydrate binding"/>
    <property type="evidence" value="ECO:0007669"/>
    <property type="project" value="TreeGrafter"/>
</dbReference>
<evidence type="ECO:0000256" key="1">
    <source>
        <dbReference type="ARBA" id="ARBA00007401"/>
    </source>
</evidence>
<dbReference type="GO" id="GO:0004566">
    <property type="term" value="F:beta-glucuronidase activity"/>
    <property type="evidence" value="ECO:0007669"/>
    <property type="project" value="UniProtKB-EC"/>
</dbReference>
<dbReference type="InterPro" id="IPR013783">
    <property type="entry name" value="Ig-like_fold"/>
</dbReference>
<sequence>MDHAKNYVDQLHNEAYEDLFLTKPITHESMITDHGRNKESLNGFWNFGVDQYDTCLRAKWYEENYVDNDGLHNPMDFSFDEWERMTIPSCWNVQREQYFYYEGSMIFTRTFQYENHGEERVFLKFGAVNYDAKVFLNKQFLGCHKGGSTPFYIEVTNELKAMNRILVVANNTRKASNVPCKNTDWFNYGGIYRDVEFIRLPGTFIKNCQLSLKPDGTFSNIQISVEIDGAALDGQANIDINELNIHETIQIRHGKGQCTIKAKPELWSPENPKLYDITVTYMEDTIQERIGFREIRVQGHDIILNGKPIYLKGIAAHEESVLHGKAITDAEIIENFKLAKEMNCNYMRLAHYPHTEQAARIADEMGILLWEEIPVYWAIEFHNPDTYRDAENQLSELIIRDYNRASVIVWSVGNENADTEERLQFMSSLAKRAKALDETKLVSAACLLDHANHVIKDRLAEHLDIIGANQYYGWYQTDFNNLIKLFENSKPAKPVIITEFGADAKAGHRGCVDDKGTEDCQSHIYKKQIQVLGQISYVKGLSSWILYDFRCPRRLHPVTQNYYNTKGLLSEDKSYKKPAFYVMQQFYKNR</sequence>
<evidence type="ECO:0000313" key="9">
    <source>
        <dbReference type="EMBL" id="OPA80976.1"/>
    </source>
</evidence>
<organism evidence="9 10">
    <name type="scientific">Paenibacillus selenitireducens</name>
    <dbReference type="NCBI Taxonomy" id="1324314"/>
    <lineage>
        <taxon>Bacteria</taxon>
        <taxon>Bacillati</taxon>
        <taxon>Bacillota</taxon>
        <taxon>Bacilli</taxon>
        <taxon>Bacillales</taxon>
        <taxon>Paenibacillaceae</taxon>
        <taxon>Paenibacillus</taxon>
    </lineage>
</organism>
<dbReference type="STRING" id="1324314.BVG16_01105"/>
<comment type="caution">
    <text evidence="9">The sequence shown here is derived from an EMBL/GenBank/DDBJ whole genome shotgun (WGS) entry which is preliminary data.</text>
</comment>
<accession>A0A1T2XMK5</accession>
<dbReference type="OrthoDB" id="9762066at2"/>
<feature type="domain" description="Glycoside hydrolase family 2 immunoglobulin-like beta-sandwich" evidence="6">
    <location>
        <begin position="205"/>
        <end position="293"/>
    </location>
</feature>
<dbReference type="PANTHER" id="PTHR10066:SF67">
    <property type="entry name" value="BETA-GLUCURONIDASE"/>
    <property type="match status" value="1"/>
</dbReference>
<dbReference type="InterPro" id="IPR006101">
    <property type="entry name" value="Glyco_hydro_2"/>
</dbReference>